<accession>A0A1B8ARV1</accession>
<gene>
    <name evidence="1" type="ORF">FPOA_03675</name>
</gene>
<keyword evidence="2" id="KW-1185">Reference proteome</keyword>
<proteinExistence type="predicted"/>
<evidence type="ECO:0000313" key="1">
    <source>
        <dbReference type="EMBL" id="OBS23116.1"/>
    </source>
</evidence>
<protein>
    <submittedName>
        <fullName evidence="1">Uncharacterized protein</fullName>
    </submittedName>
</protein>
<dbReference type="AlphaFoldDB" id="A0A1B8ARV1"/>
<dbReference type="Proteomes" id="UP000091967">
    <property type="component" value="Unassembled WGS sequence"/>
</dbReference>
<name>A0A1B8ARV1_FUSPO</name>
<organism evidence="1 2">
    <name type="scientific">Fusarium poae</name>
    <dbReference type="NCBI Taxonomy" id="36050"/>
    <lineage>
        <taxon>Eukaryota</taxon>
        <taxon>Fungi</taxon>
        <taxon>Dikarya</taxon>
        <taxon>Ascomycota</taxon>
        <taxon>Pezizomycotina</taxon>
        <taxon>Sordariomycetes</taxon>
        <taxon>Hypocreomycetidae</taxon>
        <taxon>Hypocreales</taxon>
        <taxon>Nectriaceae</taxon>
        <taxon>Fusarium</taxon>
    </lineage>
</organism>
<dbReference type="EMBL" id="LYXU01000002">
    <property type="protein sequence ID" value="OBS23116.1"/>
    <property type="molecule type" value="Genomic_DNA"/>
</dbReference>
<sequence>MARLSPFSQLIDIYCLKSSLLHLAAQYSFQPTVDNHRDLLGRHGPGSRVEEDDSVPADVDSLVGTDTDPDNITDSVIEDANSNVRDVVSGDKVVNVETDADGTDGNVDFNVLGSVVSDSSPDDAVEDEVSAEASGGTVLDGTEVVAAEVASSEFATCVTVSGKVSSAEVVAEVIVANVDVMKDVDNVDVVEKTSSDEVDKPDSGNVADDTVEVESDKVVDSIDVADAVTYVT</sequence>
<evidence type="ECO:0000313" key="2">
    <source>
        <dbReference type="Proteomes" id="UP000091967"/>
    </source>
</evidence>
<reference evidence="1 2" key="1">
    <citation type="submission" date="2016-06" db="EMBL/GenBank/DDBJ databases">
        <title>Living apart together: crosstalk between the core and supernumerary genomes in a fungal plant pathogen.</title>
        <authorList>
            <person name="Vanheule A."/>
            <person name="Audenaert K."/>
            <person name="Warris S."/>
            <person name="Van De Geest H."/>
            <person name="Schijlen E."/>
            <person name="Hofte M."/>
            <person name="De Saeger S."/>
            <person name="Haesaert G."/>
            <person name="Waalwijk C."/>
            <person name="Van Der Lee T."/>
        </authorList>
    </citation>
    <scope>NUCLEOTIDE SEQUENCE [LARGE SCALE GENOMIC DNA]</scope>
    <source>
        <strain evidence="1 2">2516</strain>
    </source>
</reference>
<comment type="caution">
    <text evidence="1">The sequence shown here is derived from an EMBL/GenBank/DDBJ whole genome shotgun (WGS) entry which is preliminary data.</text>
</comment>